<dbReference type="AlphaFoldDB" id="A0A917MUD3"/>
<dbReference type="Gene3D" id="3.40.50.1820">
    <property type="entry name" value="alpha/beta hydrolase"/>
    <property type="match status" value="1"/>
</dbReference>
<accession>A0A917MUD3</accession>
<comment type="caution">
    <text evidence="3">The sequence shown here is derived from an EMBL/GenBank/DDBJ whole genome shotgun (WGS) entry which is preliminary data.</text>
</comment>
<keyword evidence="4" id="KW-1185">Reference proteome</keyword>
<feature type="active site" description="Nucleophile" evidence="1">
    <location>
        <position position="280"/>
    </location>
</feature>
<evidence type="ECO:0000256" key="1">
    <source>
        <dbReference type="PIRSR" id="PIRSR639069-1"/>
    </source>
</evidence>
<evidence type="ECO:0000313" key="3">
    <source>
        <dbReference type="EMBL" id="GGH60974.1"/>
    </source>
</evidence>
<dbReference type="InterPro" id="IPR039069">
    <property type="entry name" value="CE7"/>
</dbReference>
<dbReference type="GO" id="GO:0005976">
    <property type="term" value="P:polysaccharide metabolic process"/>
    <property type="evidence" value="ECO:0007669"/>
    <property type="project" value="TreeGrafter"/>
</dbReference>
<dbReference type="PANTHER" id="PTHR40111:SF1">
    <property type="entry name" value="CEPHALOSPORIN-C DEACETYLASE"/>
    <property type="match status" value="1"/>
</dbReference>
<evidence type="ECO:0000313" key="4">
    <source>
        <dbReference type="Proteomes" id="UP000627292"/>
    </source>
</evidence>
<dbReference type="InterPro" id="IPR008391">
    <property type="entry name" value="AXE1_dom"/>
</dbReference>
<dbReference type="PANTHER" id="PTHR40111">
    <property type="entry name" value="CEPHALOSPORIN-C DEACETYLASE"/>
    <property type="match status" value="1"/>
</dbReference>
<proteinExistence type="predicted"/>
<name>A0A917MUD3_9BACT</name>
<reference evidence="3" key="2">
    <citation type="submission" date="2020-09" db="EMBL/GenBank/DDBJ databases">
        <authorList>
            <person name="Sun Q."/>
            <person name="Zhou Y."/>
        </authorList>
    </citation>
    <scope>NUCLEOTIDE SEQUENCE</scope>
    <source>
        <strain evidence="3">CGMCC 1.15290</strain>
    </source>
</reference>
<organism evidence="3 4">
    <name type="scientific">Filimonas zeae</name>
    <dbReference type="NCBI Taxonomy" id="1737353"/>
    <lineage>
        <taxon>Bacteria</taxon>
        <taxon>Pseudomonadati</taxon>
        <taxon>Bacteroidota</taxon>
        <taxon>Chitinophagia</taxon>
        <taxon>Chitinophagales</taxon>
        <taxon>Chitinophagaceae</taxon>
        <taxon>Filimonas</taxon>
    </lineage>
</organism>
<dbReference type="EMBL" id="BMIB01000001">
    <property type="protein sequence ID" value="GGH60974.1"/>
    <property type="molecule type" value="Genomic_DNA"/>
</dbReference>
<dbReference type="GO" id="GO:0052689">
    <property type="term" value="F:carboxylic ester hydrolase activity"/>
    <property type="evidence" value="ECO:0007669"/>
    <property type="project" value="TreeGrafter"/>
</dbReference>
<feature type="active site" description="Charge relay system" evidence="1">
    <location>
        <position position="365"/>
    </location>
</feature>
<dbReference type="InterPro" id="IPR029058">
    <property type="entry name" value="AB_hydrolase_fold"/>
</dbReference>
<dbReference type="Pfam" id="PF05448">
    <property type="entry name" value="AXE1"/>
    <property type="match status" value="1"/>
</dbReference>
<evidence type="ECO:0000259" key="2">
    <source>
        <dbReference type="Pfam" id="PF05448"/>
    </source>
</evidence>
<reference evidence="3" key="1">
    <citation type="journal article" date="2014" name="Int. J. Syst. Evol. Microbiol.">
        <title>Complete genome sequence of Corynebacterium casei LMG S-19264T (=DSM 44701T), isolated from a smear-ripened cheese.</title>
        <authorList>
            <consortium name="US DOE Joint Genome Institute (JGI-PGF)"/>
            <person name="Walter F."/>
            <person name="Albersmeier A."/>
            <person name="Kalinowski J."/>
            <person name="Ruckert C."/>
        </authorList>
    </citation>
    <scope>NUCLEOTIDE SEQUENCE</scope>
    <source>
        <strain evidence="3">CGMCC 1.15290</strain>
    </source>
</reference>
<dbReference type="Proteomes" id="UP000627292">
    <property type="component" value="Unassembled WGS sequence"/>
</dbReference>
<sequence>MFSQTPAPLKLVDFVLTPDHANWNYTTGESATVTVTVLKAGVPVKNVVVSYEAGGELLAADKKDKISLAEGTGKIVLGTSVQPGFRYLKTRVTVEGKTYSGEIKLAFSPERIQPTVEQPADFAAFWDTAKAEAAKVPMDAMVTWLPEKSTGTIDVYLVQLQHTRKGQRLYGYLCKPKAPGKYPVLLEVPGAGIKPITPMVSYAERGFITLNIEIHGISPLLSAESYAGISSAFGDYYFHRADNRDQYYYKHVYLGCVRAVDYLCSLPEFDGKNVVVTGGSQGGALTMVTAALDKRVTCLAAFYPALCDLTGYLHGRAGGWPHILGNSNQQYFNKPEVLHTLAYYDVVNFARHIKAPGFYSWGYNDNTTPPTSVFAAVNSVQAPKTIIITPISGHWRFPESNEAAMEWVQQQLVRP</sequence>
<protein>
    <submittedName>
        <fullName evidence="3">Cephalosporin deacetylase</fullName>
    </submittedName>
</protein>
<gene>
    <name evidence="3" type="ORF">GCM10011379_09440</name>
</gene>
<feature type="active site" description="Charge relay system" evidence="1">
    <location>
        <position position="394"/>
    </location>
</feature>
<feature type="domain" description="Acetyl xylan esterase" evidence="2">
    <location>
        <begin position="114"/>
        <end position="410"/>
    </location>
</feature>
<dbReference type="SUPFAM" id="SSF53474">
    <property type="entry name" value="alpha/beta-Hydrolases"/>
    <property type="match status" value="1"/>
</dbReference>